<protein>
    <recommendedName>
        <fullName evidence="3">phosphatidylserine decarboxylase</fullName>
        <ecNumber evidence="3">4.1.1.65</ecNumber>
    </recommendedName>
</protein>
<evidence type="ECO:0000256" key="8">
    <source>
        <dbReference type="ARBA" id="ARBA00023209"/>
    </source>
</evidence>
<keyword evidence="8" id="KW-0594">Phospholipid biosynthesis</keyword>
<evidence type="ECO:0000256" key="4">
    <source>
        <dbReference type="ARBA" id="ARBA00022516"/>
    </source>
</evidence>
<evidence type="ECO:0000256" key="5">
    <source>
        <dbReference type="ARBA" id="ARBA00022793"/>
    </source>
</evidence>
<sequence>MKKQAKSPWRNALLQQEDLNFLLTNRVPRIALTRAMGWFSQLRSPLLARLSIRVWRLFTELDLSDAKQPPGGYRSLHDCFIRELQAGARPLDADPLCLTSPCDGIVGAHGRVQAGRLFQAKGYPYRIEELFGSAARATPFMDGSYLTLRLTSAMYHRFHAPADLRIEHVTHIAGDTWNVNPIALKRVERLFCRNERAAIHARLRGSALPELPIAIVPVAAILVASLRLHCLDLLLHRGWRGANELPCSASAAKGEELGWFQHGSTIILFLPPGLALLPGLREGQVLRMGTAIARYTEGSPHQRARDHAVASCDPGS</sequence>
<evidence type="ECO:0000256" key="12">
    <source>
        <dbReference type="ARBA" id="ARBA00024326"/>
    </source>
</evidence>
<accession>A0AA95NHK1</accession>
<organism evidence="13 14">
    <name type="scientific">Paucibacter sediminis</name>
    <dbReference type="NCBI Taxonomy" id="3019553"/>
    <lineage>
        <taxon>Bacteria</taxon>
        <taxon>Pseudomonadati</taxon>
        <taxon>Pseudomonadota</taxon>
        <taxon>Betaproteobacteria</taxon>
        <taxon>Burkholderiales</taxon>
        <taxon>Sphaerotilaceae</taxon>
        <taxon>Roseateles</taxon>
    </lineage>
</organism>
<dbReference type="GO" id="GO:0004609">
    <property type="term" value="F:phosphatidylserine decarboxylase activity"/>
    <property type="evidence" value="ECO:0007669"/>
    <property type="project" value="UniProtKB-EC"/>
</dbReference>
<dbReference type="KEGG" id="pais:PFX98_02750"/>
<evidence type="ECO:0000256" key="11">
    <source>
        <dbReference type="ARBA" id="ARBA00023317"/>
    </source>
</evidence>
<dbReference type="Proteomes" id="UP001177769">
    <property type="component" value="Chromosome"/>
</dbReference>
<dbReference type="EC" id="4.1.1.65" evidence="3"/>
<keyword evidence="14" id="KW-1185">Reference proteome</keyword>
<keyword evidence="9 13" id="KW-0456">Lyase</keyword>
<evidence type="ECO:0000256" key="9">
    <source>
        <dbReference type="ARBA" id="ARBA00023239"/>
    </source>
</evidence>
<evidence type="ECO:0000313" key="13">
    <source>
        <dbReference type="EMBL" id="WIT12543.1"/>
    </source>
</evidence>
<keyword evidence="10" id="KW-1208">Phospholipid metabolism</keyword>
<name>A0AA95NHK1_9BURK</name>
<dbReference type="AlphaFoldDB" id="A0AA95NHK1"/>
<gene>
    <name evidence="13" type="primary">asd</name>
    <name evidence="13" type="ORF">PFX98_02750</name>
</gene>
<keyword evidence="5" id="KW-0210">Decarboxylase</keyword>
<evidence type="ECO:0000256" key="3">
    <source>
        <dbReference type="ARBA" id="ARBA00012243"/>
    </source>
</evidence>
<keyword evidence="4" id="KW-0444">Lipid biosynthesis</keyword>
<dbReference type="NCBIfam" id="TIGR00163">
    <property type="entry name" value="PS_decarb"/>
    <property type="match status" value="1"/>
</dbReference>
<dbReference type="RefSeq" id="WP_285233641.1">
    <property type="nucleotide sequence ID" value="NZ_CP116346.1"/>
</dbReference>
<evidence type="ECO:0000256" key="7">
    <source>
        <dbReference type="ARBA" id="ARBA00023145"/>
    </source>
</evidence>
<comment type="pathway">
    <text evidence="2">Lipid metabolism.</text>
</comment>
<evidence type="ECO:0000256" key="6">
    <source>
        <dbReference type="ARBA" id="ARBA00023098"/>
    </source>
</evidence>
<dbReference type="EMBL" id="CP116346">
    <property type="protein sequence ID" value="WIT12543.1"/>
    <property type="molecule type" value="Genomic_DNA"/>
</dbReference>
<dbReference type="Pfam" id="PF02666">
    <property type="entry name" value="PS_Dcarbxylase"/>
    <property type="match status" value="1"/>
</dbReference>
<keyword evidence="11" id="KW-0670">Pyruvate</keyword>
<comment type="pathway">
    <text evidence="12">Phospholipid metabolism; phosphatidylethanolamine biosynthesis.</text>
</comment>
<dbReference type="GO" id="GO:0006646">
    <property type="term" value="P:phosphatidylethanolamine biosynthetic process"/>
    <property type="evidence" value="ECO:0007669"/>
    <property type="project" value="TreeGrafter"/>
</dbReference>
<dbReference type="InterPro" id="IPR033177">
    <property type="entry name" value="PSD-B"/>
</dbReference>
<dbReference type="PANTHER" id="PTHR10067">
    <property type="entry name" value="PHOSPHATIDYLSERINE DECARBOXYLASE"/>
    <property type="match status" value="1"/>
</dbReference>
<keyword evidence="6" id="KW-0443">Lipid metabolism</keyword>
<evidence type="ECO:0000256" key="1">
    <source>
        <dbReference type="ARBA" id="ARBA00001928"/>
    </source>
</evidence>
<evidence type="ECO:0000313" key="14">
    <source>
        <dbReference type="Proteomes" id="UP001177769"/>
    </source>
</evidence>
<comment type="cofactor">
    <cofactor evidence="1">
        <name>pyruvate</name>
        <dbReference type="ChEBI" id="CHEBI:15361"/>
    </cofactor>
</comment>
<dbReference type="InterPro" id="IPR003817">
    <property type="entry name" value="PS_Dcarbxylase"/>
</dbReference>
<dbReference type="PANTHER" id="PTHR10067:SF6">
    <property type="entry name" value="PHOSPHATIDYLSERINE DECARBOXYLASE PROENZYME, MITOCHONDRIAL"/>
    <property type="match status" value="1"/>
</dbReference>
<proteinExistence type="predicted"/>
<keyword evidence="7" id="KW-0865">Zymogen</keyword>
<evidence type="ECO:0000256" key="2">
    <source>
        <dbReference type="ARBA" id="ARBA00005189"/>
    </source>
</evidence>
<reference evidence="13" key="1">
    <citation type="submission" date="2023-01" db="EMBL/GenBank/DDBJ databases">
        <title>Whole genome sequence of Paucibacter sp. S2-9 isolated from pond sediment.</title>
        <authorList>
            <person name="Jung J.Y."/>
        </authorList>
    </citation>
    <scope>NUCLEOTIDE SEQUENCE</scope>
    <source>
        <strain evidence="13">S2-9</strain>
    </source>
</reference>
<evidence type="ECO:0000256" key="10">
    <source>
        <dbReference type="ARBA" id="ARBA00023264"/>
    </source>
</evidence>